<proteinExistence type="predicted"/>
<sequence length="179" mass="19096">MLFAPRLFSTKMPSTGNTNRENLYERQSDWETTSSTATTPGEVMLMTAITPSTEDVLNTTDMQTNAPELQEATQINPVASIETTPLTVQHSDVNVALSSSPLSGSLGPPPAYSAFPPRLGPTAGAAPGPPPSYDECHNPNAPPPSYESLFGRVREVHKTSSGILDFVKNILILLLGTSK</sequence>
<name>A0AAV2PNG0_MEGNR</name>
<evidence type="ECO:0000256" key="1">
    <source>
        <dbReference type="SAM" id="MobiDB-lite"/>
    </source>
</evidence>
<evidence type="ECO:0000313" key="3">
    <source>
        <dbReference type="Proteomes" id="UP001497623"/>
    </source>
</evidence>
<accession>A0AAV2PNG0</accession>
<feature type="compositionally biased region" description="Low complexity" evidence="1">
    <location>
        <begin position="116"/>
        <end position="126"/>
    </location>
</feature>
<feature type="region of interest" description="Disordered" evidence="1">
    <location>
        <begin position="1"/>
        <end position="20"/>
    </location>
</feature>
<comment type="caution">
    <text evidence="2">The sequence shown here is derived from an EMBL/GenBank/DDBJ whole genome shotgun (WGS) entry which is preliminary data.</text>
</comment>
<feature type="region of interest" description="Disordered" evidence="1">
    <location>
        <begin position="99"/>
        <end position="141"/>
    </location>
</feature>
<dbReference type="Proteomes" id="UP001497623">
    <property type="component" value="Unassembled WGS sequence"/>
</dbReference>
<organism evidence="2 3">
    <name type="scientific">Meganyctiphanes norvegica</name>
    <name type="common">Northern krill</name>
    <name type="synonym">Thysanopoda norvegica</name>
    <dbReference type="NCBI Taxonomy" id="48144"/>
    <lineage>
        <taxon>Eukaryota</taxon>
        <taxon>Metazoa</taxon>
        <taxon>Ecdysozoa</taxon>
        <taxon>Arthropoda</taxon>
        <taxon>Crustacea</taxon>
        <taxon>Multicrustacea</taxon>
        <taxon>Malacostraca</taxon>
        <taxon>Eumalacostraca</taxon>
        <taxon>Eucarida</taxon>
        <taxon>Euphausiacea</taxon>
        <taxon>Euphausiidae</taxon>
        <taxon>Meganyctiphanes</taxon>
    </lineage>
</organism>
<gene>
    <name evidence="2" type="ORF">MNOR_LOCUS2039</name>
</gene>
<dbReference type="EMBL" id="CAXKWB010000587">
    <property type="protein sequence ID" value="CAL4061289.1"/>
    <property type="molecule type" value="Genomic_DNA"/>
</dbReference>
<feature type="non-terminal residue" evidence="2">
    <location>
        <position position="179"/>
    </location>
</feature>
<dbReference type="AlphaFoldDB" id="A0AAV2PNG0"/>
<keyword evidence="3" id="KW-1185">Reference proteome</keyword>
<protein>
    <submittedName>
        <fullName evidence="2">Uncharacterized protein</fullName>
    </submittedName>
</protein>
<feature type="compositionally biased region" description="Polar residues" evidence="1">
    <location>
        <begin position="11"/>
        <end position="20"/>
    </location>
</feature>
<evidence type="ECO:0000313" key="2">
    <source>
        <dbReference type="EMBL" id="CAL4061289.1"/>
    </source>
</evidence>
<reference evidence="2 3" key="1">
    <citation type="submission" date="2024-05" db="EMBL/GenBank/DDBJ databases">
        <authorList>
            <person name="Wallberg A."/>
        </authorList>
    </citation>
    <scope>NUCLEOTIDE SEQUENCE [LARGE SCALE GENOMIC DNA]</scope>
</reference>